<evidence type="ECO:0000313" key="2">
    <source>
        <dbReference type="Proteomes" id="UP000184694"/>
    </source>
</evidence>
<dbReference type="EMBL" id="FSRG01000003">
    <property type="protein sequence ID" value="SIN80864.1"/>
    <property type="molecule type" value="Genomic_DNA"/>
</dbReference>
<reference evidence="2" key="1">
    <citation type="submission" date="2016-11" db="EMBL/GenBank/DDBJ databases">
        <authorList>
            <person name="Varghese N."/>
            <person name="Submissions S."/>
        </authorList>
    </citation>
    <scope>NUCLEOTIDE SEQUENCE [LARGE SCALE GENOMIC DNA]</scope>
    <source>
        <strain evidence="2">DSM 17456</strain>
    </source>
</reference>
<proteinExistence type="predicted"/>
<organism evidence="1 2">
    <name type="scientific">Halodesulfovibrio marinisediminis DSM 17456</name>
    <dbReference type="NCBI Taxonomy" id="1121457"/>
    <lineage>
        <taxon>Bacteria</taxon>
        <taxon>Pseudomonadati</taxon>
        <taxon>Thermodesulfobacteriota</taxon>
        <taxon>Desulfovibrionia</taxon>
        <taxon>Desulfovibrionales</taxon>
        <taxon>Desulfovibrionaceae</taxon>
        <taxon>Halodesulfovibrio</taxon>
    </lineage>
</organism>
<protein>
    <submittedName>
        <fullName evidence="1">Uncharacterized protein</fullName>
    </submittedName>
</protein>
<gene>
    <name evidence="1" type="ORF">SAMN02745161_0899</name>
</gene>
<keyword evidence="2" id="KW-1185">Reference proteome</keyword>
<name>A0A1N6ECV9_9BACT</name>
<dbReference type="AlphaFoldDB" id="A0A1N6ECV9"/>
<dbReference type="Proteomes" id="UP000184694">
    <property type="component" value="Unassembled WGS sequence"/>
</dbReference>
<evidence type="ECO:0000313" key="1">
    <source>
        <dbReference type="EMBL" id="SIN80864.1"/>
    </source>
</evidence>
<sequence length="125" mass="14690">MLIKIVKDNDAFLFDGRLLPASITKGSPLTSRELFLHINRPNLTRFEILLQRVRSVEYAFWDFYISRVLLATAPDVECSNWNACNIAYLLSGWGYVEWVKEYAKIVFELEKRGSNTVYQLYFFHN</sequence>
<accession>A0A1N6ECV9</accession>